<name>A0ABR4SPN7_BARQI</name>
<dbReference type="EMBL" id="AHPD01000007">
    <property type="protein sequence ID" value="KEC66101.1"/>
    <property type="molecule type" value="Genomic_DNA"/>
</dbReference>
<comment type="caution">
    <text evidence="1">The sequence shown here is derived from an EMBL/GenBank/DDBJ whole genome shotgun (WGS) entry which is preliminary data.</text>
</comment>
<dbReference type="Proteomes" id="UP000027143">
    <property type="component" value="Unassembled WGS sequence"/>
</dbReference>
<keyword evidence="2" id="KW-1185">Reference proteome</keyword>
<protein>
    <submittedName>
        <fullName evidence="1">Uncharacterized protein</fullName>
    </submittedName>
</protein>
<evidence type="ECO:0000313" key="1">
    <source>
        <dbReference type="EMBL" id="KEC66101.1"/>
    </source>
</evidence>
<reference evidence="1 2" key="1">
    <citation type="submission" date="2012-04" db="EMBL/GenBank/DDBJ databases">
        <title>The Genome Sequence of Bartonella quintana JK 68.</title>
        <authorList>
            <consortium name="The Broad Institute Genome Sequencing Platform"/>
            <consortium name="The Broad Institute Genome Sequencing Center for Infectious Disease"/>
            <person name="Feldgarden M."/>
            <person name="Kirby J."/>
            <person name="Kosoy M."/>
            <person name="Birtles R."/>
            <person name="Probert W.S."/>
            <person name="Chiaraviglio L."/>
            <person name="Walker B."/>
            <person name="Young S.K."/>
            <person name="Zeng Q."/>
            <person name="Gargeya S."/>
            <person name="Fitzgerald M."/>
            <person name="Haas B."/>
            <person name="Abouelleil A."/>
            <person name="Alvarado L."/>
            <person name="Arachchi H.M."/>
            <person name="Berlin A.M."/>
            <person name="Chapman S.B."/>
            <person name="Goldberg J."/>
            <person name="Griggs A."/>
            <person name="Gujja S."/>
            <person name="Hansen M."/>
            <person name="Howarth C."/>
            <person name="Imamovic A."/>
            <person name="Larimer J."/>
            <person name="McCowen C."/>
            <person name="Montmayeur A."/>
            <person name="Murphy C."/>
            <person name="Neiman D."/>
            <person name="Pearson M."/>
            <person name="Priest M."/>
            <person name="Roberts A."/>
            <person name="Saif S."/>
            <person name="Shea T."/>
            <person name="Sisk P."/>
            <person name="Sykes S."/>
            <person name="Wortman J."/>
            <person name="Nusbaum C."/>
            <person name="Birren B."/>
        </authorList>
    </citation>
    <scope>NUCLEOTIDE SEQUENCE [LARGE SCALE GENOMIC DNA]</scope>
    <source>
        <strain evidence="1 2">JK 68</strain>
    </source>
</reference>
<accession>A0ABR4SPN7</accession>
<sequence>MREKSIHEMLEEAVQKKQELLEEEPGLFPELSNVDRDIQQNGLLGYSGNYR</sequence>
<proteinExistence type="predicted"/>
<gene>
    <name evidence="1" type="ORF">O7U_00632</name>
</gene>
<evidence type="ECO:0000313" key="2">
    <source>
        <dbReference type="Proteomes" id="UP000027143"/>
    </source>
</evidence>
<organism evidence="1 2">
    <name type="scientific">Bartonella quintana JK 68</name>
    <dbReference type="NCBI Taxonomy" id="1134503"/>
    <lineage>
        <taxon>Bacteria</taxon>
        <taxon>Pseudomonadati</taxon>
        <taxon>Pseudomonadota</taxon>
        <taxon>Alphaproteobacteria</taxon>
        <taxon>Hyphomicrobiales</taxon>
        <taxon>Bartonellaceae</taxon>
        <taxon>Bartonella</taxon>
    </lineage>
</organism>